<name>A0A1I6FSZ1_9FLAO</name>
<accession>A0A1I6FSZ1</accession>
<organism evidence="2 3">
    <name type="scientific">Robiginitalea myxolifaciens</name>
    <dbReference type="NCBI Taxonomy" id="400055"/>
    <lineage>
        <taxon>Bacteria</taxon>
        <taxon>Pseudomonadati</taxon>
        <taxon>Bacteroidota</taxon>
        <taxon>Flavobacteriia</taxon>
        <taxon>Flavobacteriales</taxon>
        <taxon>Flavobacteriaceae</taxon>
        <taxon>Robiginitalea</taxon>
    </lineage>
</organism>
<protein>
    <submittedName>
        <fullName evidence="2">Type IX secretion system membrane protein, PorP/SprF family</fullName>
    </submittedName>
</protein>
<dbReference type="STRING" id="400055.SAMN04490243_0598"/>
<dbReference type="EMBL" id="FOYQ01000001">
    <property type="protein sequence ID" value="SFR33024.1"/>
    <property type="molecule type" value="Genomic_DNA"/>
</dbReference>
<feature type="chain" id="PRO_5011647952" evidence="1">
    <location>
        <begin position="21"/>
        <end position="340"/>
    </location>
</feature>
<dbReference type="NCBIfam" id="TIGR03519">
    <property type="entry name" value="T9SS_PorP_fam"/>
    <property type="match status" value="1"/>
</dbReference>
<keyword evidence="3" id="KW-1185">Reference proteome</keyword>
<evidence type="ECO:0000256" key="1">
    <source>
        <dbReference type="SAM" id="SignalP"/>
    </source>
</evidence>
<proteinExistence type="predicted"/>
<reference evidence="2 3" key="1">
    <citation type="submission" date="2016-10" db="EMBL/GenBank/DDBJ databases">
        <authorList>
            <person name="de Groot N.N."/>
        </authorList>
    </citation>
    <scope>NUCLEOTIDE SEQUENCE [LARGE SCALE GENOMIC DNA]</scope>
    <source>
        <strain evidence="2 3">DSM 21019</strain>
    </source>
</reference>
<keyword evidence="1" id="KW-0732">Signal</keyword>
<gene>
    <name evidence="2" type="ORF">SAMN04490243_0598</name>
</gene>
<dbReference type="OrthoDB" id="648347at2"/>
<evidence type="ECO:0000313" key="3">
    <source>
        <dbReference type="Proteomes" id="UP000199534"/>
    </source>
</evidence>
<sequence>MKRILLSLAALFSFAFHAHSQEGIPVYFDYLMDNYYLVHPSMAGIGEGGKIRLTARQQWFSVDEAPNMQTINAHMRLPDSRSGIGFVLFNDANGYHSQTGFKATYAHHLPLASDFRILNQLSFALSPTVLQSRLDETEFRSVVPDPIVTGANISATYFNIDLGMSYSYMDFYAHASILNLLNSERELYRIGRADDPNLPLFDNLRRYLFSVGYIFGKSSFRIEPSVLFQLTDFTQEKTIDLNAKVYKDVAFGTVWGGLSYRRSFDGAQFVSNGSFGEQRLQLFTPFVGLNVNRFMFAYNYSYQSGDIRLDNGGFHQITLGYDFGPKRENRYDCYCPAANY</sequence>
<dbReference type="RefSeq" id="WP_092980564.1">
    <property type="nucleotide sequence ID" value="NZ_FOYQ01000001.1"/>
</dbReference>
<dbReference type="AlphaFoldDB" id="A0A1I6FSZ1"/>
<feature type="signal peptide" evidence="1">
    <location>
        <begin position="1"/>
        <end position="20"/>
    </location>
</feature>
<dbReference type="Proteomes" id="UP000199534">
    <property type="component" value="Unassembled WGS sequence"/>
</dbReference>
<dbReference type="Pfam" id="PF11751">
    <property type="entry name" value="PorP_SprF"/>
    <property type="match status" value="1"/>
</dbReference>
<dbReference type="InterPro" id="IPR019861">
    <property type="entry name" value="PorP/SprF_Bacteroidetes"/>
</dbReference>
<evidence type="ECO:0000313" key="2">
    <source>
        <dbReference type="EMBL" id="SFR33024.1"/>
    </source>
</evidence>